<dbReference type="InterPro" id="IPR051465">
    <property type="entry name" value="Cell_Envelope_Struct_Comp"/>
</dbReference>
<evidence type="ECO:0000256" key="1">
    <source>
        <dbReference type="ARBA" id="ARBA00022737"/>
    </source>
</evidence>
<dbReference type="SUPFAM" id="SSF48239">
    <property type="entry name" value="Terpenoid cyclases/Protein prenyltransferases"/>
    <property type="match status" value="1"/>
</dbReference>
<dbReference type="EMBL" id="CP007452">
    <property type="protein sequence ID" value="AHM57362.1"/>
    <property type="molecule type" value="Genomic_DNA"/>
</dbReference>
<proteinExistence type="predicted"/>
<accession>W8TMC9</accession>
<dbReference type="Pfam" id="PF00432">
    <property type="entry name" value="Prenyltrans"/>
    <property type="match status" value="1"/>
</dbReference>
<name>W8TMC9_PEPAC</name>
<sequence>MQVSPGSVRLPGFLFYSENSIEAVMVLKKLTAIITAIIMLAAQGPAYALGEDTAYRLSSEGAGVWGIIASYSADMGMPANALPQSLATNSTYEQAEFLMASKALGRDVSAIAGIIKRSQMKNGKLADFTDGTGEKSVRAHIWGIIALYSAWDNGYDKSSALRWLKTKQNSDGGFGYEAGKPSDIKTTSEAVLAFKALGIESEEAAARALSYIEAKLPAEKNGEKLAWAFFAKHSMGKDDQKLYERLRSYELPDGSYSLSSSNKTYNYAATCAALLALKEYENGYSVFKKLHNADMFKDLRRTDYAYLEVMELVNRGIASGYPDSTFRPSLKVTRAEFAKFLVYALGYENSPARESITFKDLEDHWAEKTVYTAVGKKLINGIGKGRFAPDQNVTGAQIVAMLVRAKGLEGIAARFEGENWYDGYVSAAIRRGLIYEGFDPETSATRAQCAKALSKLY</sequence>
<dbReference type="Gene3D" id="1.50.10.20">
    <property type="match status" value="1"/>
</dbReference>
<dbReference type="InterPro" id="IPR008930">
    <property type="entry name" value="Terpenoid_cyclase/PrenylTrfase"/>
</dbReference>
<feature type="domain" description="SLH" evidence="2">
    <location>
        <begin position="292"/>
        <end position="355"/>
    </location>
</feature>
<reference evidence="3 4" key="1">
    <citation type="journal article" date="2014" name="Genome Announc.">
        <title>Complete Genome Sequence of Amino Acid-Utilizing Eubacterium acidaminophilum al-2 (DSM 3953).</title>
        <authorList>
            <person name="Poehlein A."/>
            <person name="Andreesen J.R."/>
            <person name="Daniel R."/>
        </authorList>
    </citation>
    <scope>NUCLEOTIDE SEQUENCE [LARGE SCALE GENOMIC DNA]</scope>
    <source>
        <strain evidence="3 4">DSM 3953</strain>
    </source>
</reference>
<evidence type="ECO:0000313" key="4">
    <source>
        <dbReference type="Proteomes" id="UP000019591"/>
    </source>
</evidence>
<dbReference type="Proteomes" id="UP000019591">
    <property type="component" value="Chromosome"/>
</dbReference>
<dbReference type="PATRIC" id="fig|1286171.3.peg.2029"/>
<dbReference type="PANTHER" id="PTHR43308">
    <property type="entry name" value="OUTER MEMBRANE PROTEIN ALPHA-RELATED"/>
    <property type="match status" value="1"/>
</dbReference>
<dbReference type="Pfam" id="PF00395">
    <property type="entry name" value="SLH"/>
    <property type="match status" value="2"/>
</dbReference>
<dbReference type="InterPro" id="IPR001119">
    <property type="entry name" value="SLH_dom"/>
</dbReference>
<organism evidence="3 4">
    <name type="scientific">Peptoclostridium acidaminophilum DSM 3953</name>
    <dbReference type="NCBI Taxonomy" id="1286171"/>
    <lineage>
        <taxon>Bacteria</taxon>
        <taxon>Bacillati</taxon>
        <taxon>Bacillota</taxon>
        <taxon>Clostridia</taxon>
        <taxon>Peptostreptococcales</taxon>
        <taxon>Peptoclostridiaceae</taxon>
        <taxon>Peptoclostridium</taxon>
    </lineage>
</organism>
<evidence type="ECO:0000313" key="3">
    <source>
        <dbReference type="EMBL" id="AHM57362.1"/>
    </source>
</evidence>
<protein>
    <submittedName>
        <fullName evidence="3">S-layer domain protein</fullName>
    </submittedName>
</protein>
<keyword evidence="1" id="KW-0677">Repeat</keyword>
<dbReference type="GO" id="GO:0003824">
    <property type="term" value="F:catalytic activity"/>
    <property type="evidence" value="ECO:0007669"/>
    <property type="project" value="InterPro"/>
</dbReference>
<feature type="domain" description="SLH" evidence="2">
    <location>
        <begin position="356"/>
        <end position="416"/>
    </location>
</feature>
<dbReference type="InterPro" id="IPR001330">
    <property type="entry name" value="Prenyltrans"/>
</dbReference>
<dbReference type="eggNOG" id="COG2373">
    <property type="taxonomic scope" value="Bacteria"/>
</dbReference>
<dbReference type="AlphaFoldDB" id="W8TMC9"/>
<dbReference type="PANTHER" id="PTHR43308:SF5">
    <property type="entry name" value="S-LAYER PROTEIN _ PEPTIDOGLYCAN ENDO-BETA-N-ACETYLGLUCOSAMINIDASE"/>
    <property type="match status" value="1"/>
</dbReference>
<dbReference type="STRING" id="1286171.EAL2_c20810"/>
<dbReference type="KEGG" id="eac:EAL2_c20810"/>
<dbReference type="PROSITE" id="PS51272">
    <property type="entry name" value="SLH"/>
    <property type="match status" value="2"/>
</dbReference>
<dbReference type="HOGENOM" id="CLU_598184_0_0_9"/>
<gene>
    <name evidence="3" type="ORF">EAL2_c20810</name>
</gene>
<evidence type="ECO:0000259" key="2">
    <source>
        <dbReference type="PROSITE" id="PS51272"/>
    </source>
</evidence>
<keyword evidence="4" id="KW-1185">Reference proteome</keyword>